<dbReference type="PANTHER" id="PTHR11727">
    <property type="entry name" value="DIMETHYLADENOSINE TRANSFERASE"/>
    <property type="match status" value="1"/>
</dbReference>
<comment type="similarity">
    <text evidence="7">Belongs to the class I-like SAM-binding methyltransferase superfamily. rRNA adenine N(6)-methyltransferase family. RsmA subfamily.</text>
</comment>
<dbReference type="Gene3D" id="1.10.8.100">
    <property type="entry name" value="Ribosomal RNA adenine dimethylase-like, domain 2"/>
    <property type="match status" value="1"/>
</dbReference>
<dbReference type="EC" id="2.1.1.182" evidence="7"/>
<evidence type="ECO:0000256" key="2">
    <source>
        <dbReference type="ARBA" id="ARBA00022552"/>
    </source>
</evidence>
<dbReference type="Gene3D" id="3.40.50.150">
    <property type="entry name" value="Vaccinia Virus protein VP39"/>
    <property type="match status" value="1"/>
</dbReference>
<dbReference type="InterPro" id="IPR029063">
    <property type="entry name" value="SAM-dependent_MTases_sf"/>
</dbReference>
<dbReference type="InterPro" id="IPR020596">
    <property type="entry name" value="rRNA_Ade_Mease_Trfase_CS"/>
</dbReference>
<comment type="caution">
    <text evidence="7 8">Lacks conserved residue(s) required for the propagation of feature annotation.</text>
</comment>
<reference evidence="10 11" key="1">
    <citation type="journal article" date="2015" name="Nature">
        <title>rRNA introns, odd ribosomes, and small enigmatic genomes across a large radiation of phyla.</title>
        <authorList>
            <person name="Brown C.T."/>
            <person name="Hug L.A."/>
            <person name="Thomas B.C."/>
            <person name="Sharon I."/>
            <person name="Castelle C.J."/>
            <person name="Singh A."/>
            <person name="Wilkins M.J."/>
            <person name="Williams K.H."/>
            <person name="Banfield J.F."/>
        </authorList>
    </citation>
    <scope>NUCLEOTIDE SEQUENCE [LARGE SCALE GENOMIC DNA]</scope>
</reference>
<dbReference type="AlphaFoldDB" id="A0A0G1PM92"/>
<dbReference type="PANTHER" id="PTHR11727:SF7">
    <property type="entry name" value="DIMETHYLADENOSINE TRANSFERASE-RELATED"/>
    <property type="match status" value="1"/>
</dbReference>
<keyword evidence="1 7" id="KW-0963">Cytoplasm</keyword>
<feature type="domain" description="Ribosomal RNA adenine methylase transferase N-terminal" evidence="9">
    <location>
        <begin position="33"/>
        <end position="219"/>
    </location>
</feature>
<keyword evidence="2 7" id="KW-0698">rRNA processing</keyword>
<feature type="binding site" evidence="7 8">
    <location>
        <position position="28"/>
    </location>
    <ligand>
        <name>S-adenosyl-L-methionine</name>
        <dbReference type="ChEBI" id="CHEBI:59789"/>
    </ligand>
</feature>
<comment type="caution">
    <text evidence="10">The sequence shown here is derived from an EMBL/GenBank/DDBJ whole genome shotgun (WGS) entry which is preliminary data.</text>
</comment>
<evidence type="ECO:0000256" key="6">
    <source>
        <dbReference type="ARBA" id="ARBA00022884"/>
    </source>
</evidence>
<feature type="binding site" evidence="7 8">
    <location>
        <position position="53"/>
    </location>
    <ligand>
        <name>S-adenosyl-L-methionine</name>
        <dbReference type="ChEBI" id="CHEBI:59789"/>
    </ligand>
</feature>
<dbReference type="InterPro" id="IPR023165">
    <property type="entry name" value="rRNA_Ade_diMease-like_C"/>
</dbReference>
<evidence type="ECO:0000313" key="10">
    <source>
        <dbReference type="EMBL" id="KKU06523.1"/>
    </source>
</evidence>
<evidence type="ECO:0000256" key="5">
    <source>
        <dbReference type="ARBA" id="ARBA00022691"/>
    </source>
</evidence>
<accession>A0A0G1PM92</accession>
<dbReference type="GO" id="GO:0005829">
    <property type="term" value="C:cytosol"/>
    <property type="evidence" value="ECO:0007669"/>
    <property type="project" value="TreeGrafter"/>
</dbReference>
<comment type="catalytic activity">
    <reaction evidence="7">
        <text>adenosine(1518)/adenosine(1519) in 16S rRNA + 4 S-adenosyl-L-methionine = N(6)-dimethyladenosine(1518)/N(6)-dimethyladenosine(1519) in 16S rRNA + 4 S-adenosyl-L-homocysteine + 4 H(+)</text>
        <dbReference type="Rhea" id="RHEA:19609"/>
        <dbReference type="Rhea" id="RHEA-COMP:10232"/>
        <dbReference type="Rhea" id="RHEA-COMP:10233"/>
        <dbReference type="ChEBI" id="CHEBI:15378"/>
        <dbReference type="ChEBI" id="CHEBI:57856"/>
        <dbReference type="ChEBI" id="CHEBI:59789"/>
        <dbReference type="ChEBI" id="CHEBI:74411"/>
        <dbReference type="ChEBI" id="CHEBI:74493"/>
        <dbReference type="EC" id="2.1.1.182"/>
    </reaction>
</comment>
<proteinExistence type="inferred from homology"/>
<dbReference type="EMBL" id="LCKX01000030">
    <property type="protein sequence ID" value="KKU06523.1"/>
    <property type="molecule type" value="Genomic_DNA"/>
</dbReference>
<evidence type="ECO:0000259" key="9">
    <source>
        <dbReference type="SMART" id="SM00650"/>
    </source>
</evidence>
<evidence type="ECO:0000256" key="7">
    <source>
        <dbReference type="HAMAP-Rule" id="MF_00607"/>
    </source>
</evidence>
<evidence type="ECO:0000256" key="3">
    <source>
        <dbReference type="ARBA" id="ARBA00022603"/>
    </source>
</evidence>
<protein>
    <recommendedName>
        <fullName evidence="7">Ribosomal RNA small subunit methyltransferase A</fullName>
        <ecNumber evidence="7">2.1.1.182</ecNumber>
    </recommendedName>
    <alternativeName>
        <fullName evidence="7">16S rRNA (adenine(1518)-N(6)/adenine(1519)-N(6))-dimethyltransferase</fullName>
    </alternativeName>
    <alternativeName>
        <fullName evidence="7">16S rRNA dimethyladenosine transferase</fullName>
    </alternativeName>
    <alternativeName>
        <fullName evidence="7">16S rRNA dimethylase</fullName>
    </alternativeName>
    <alternativeName>
        <fullName evidence="7">S-adenosylmethionine-6-N', N'-adenosyl(rRNA) dimethyltransferase</fullName>
    </alternativeName>
</protein>
<dbReference type="HAMAP" id="MF_00607">
    <property type="entry name" value="16SrRNA_methyltr_A"/>
    <property type="match status" value="1"/>
</dbReference>
<keyword evidence="4 7" id="KW-0808">Transferase</keyword>
<dbReference type="GO" id="GO:0052908">
    <property type="term" value="F:16S rRNA (adenine(1518)-N(6)/adenine(1519)-N(6))-dimethyltransferase activity"/>
    <property type="evidence" value="ECO:0007669"/>
    <property type="project" value="UniProtKB-EC"/>
</dbReference>
<organism evidence="10 11">
    <name type="scientific">Candidatus Magasanikbacteria bacterium GW2011_GWA2_45_39</name>
    <dbReference type="NCBI Taxonomy" id="1619041"/>
    <lineage>
        <taxon>Bacteria</taxon>
        <taxon>Candidatus Magasanikiibacteriota</taxon>
    </lineage>
</organism>
<dbReference type="SUPFAM" id="SSF53335">
    <property type="entry name" value="S-adenosyl-L-methionine-dependent methyltransferases"/>
    <property type="match status" value="1"/>
</dbReference>
<feature type="binding site" evidence="7 8">
    <location>
        <position position="26"/>
    </location>
    <ligand>
        <name>S-adenosyl-L-methionine</name>
        <dbReference type="ChEBI" id="CHEBI:59789"/>
    </ligand>
</feature>
<sequence length="293" mass="33097">MLTDLKTIKQICARHHLKPDKNFGQNFLIDENVLQDIVDAAEIQKTDTIIEIGAGVGTLTSALAKRAGQVYAFEVDERLYPVLQETVSQKNVEIIKENILQTRVRWEQIILSSGRVQRSLGNGALCMAGNYKIVANIPYSITGILLRLFTELVVPPARAVLMVQKEVAERITARPGKMNMLSVVVQYYTVPELIRAVPGNAFYPSPKVDSAVLAWRPQRTYNTQVDEPFFRLVRAGFLHPRKMLKNNLISAWKDRVEASKITQVLSVTHIPERARPGDLTVENWLNLCETLRH</sequence>
<gene>
    <name evidence="7" type="primary">rsmA</name>
    <name evidence="7" type="synonym">ksgA</name>
    <name evidence="10" type="ORF">UX10_C0030G0009</name>
</gene>
<evidence type="ECO:0000256" key="1">
    <source>
        <dbReference type="ARBA" id="ARBA00022490"/>
    </source>
</evidence>
<dbReference type="PATRIC" id="fig|1619041.3.peg.803"/>
<dbReference type="InterPro" id="IPR020598">
    <property type="entry name" value="rRNA_Ade_methylase_Trfase_N"/>
</dbReference>
<dbReference type="Proteomes" id="UP000033999">
    <property type="component" value="Unassembled WGS sequence"/>
</dbReference>
<evidence type="ECO:0000313" key="11">
    <source>
        <dbReference type="Proteomes" id="UP000033999"/>
    </source>
</evidence>
<comment type="subcellular location">
    <subcellularLocation>
        <location evidence="7">Cytoplasm</location>
    </subcellularLocation>
</comment>
<comment type="function">
    <text evidence="7">Specifically dimethylates two adjacent adenosines (A1518 and A1519) in the loop of a conserved hairpin near the 3'-end of 16S rRNA in the 30S particle. May play a critical role in biogenesis of 30S subunits.</text>
</comment>
<dbReference type="NCBIfam" id="TIGR00755">
    <property type="entry name" value="ksgA"/>
    <property type="match status" value="1"/>
</dbReference>
<keyword evidence="5 7" id="KW-0949">S-adenosyl-L-methionine</keyword>
<dbReference type="PROSITE" id="PS51689">
    <property type="entry name" value="SAM_RNA_A_N6_MT"/>
    <property type="match status" value="1"/>
</dbReference>
<dbReference type="GO" id="GO:0003723">
    <property type="term" value="F:RNA binding"/>
    <property type="evidence" value="ECO:0007669"/>
    <property type="project" value="UniProtKB-UniRule"/>
</dbReference>
<keyword evidence="6 7" id="KW-0694">RNA-binding</keyword>
<keyword evidence="3 7" id="KW-0489">Methyltransferase</keyword>
<dbReference type="InterPro" id="IPR011530">
    <property type="entry name" value="rRNA_adenine_dimethylase"/>
</dbReference>
<name>A0A0G1PM92_9BACT</name>
<dbReference type="PROSITE" id="PS01131">
    <property type="entry name" value="RRNA_A_DIMETH"/>
    <property type="match status" value="1"/>
</dbReference>
<evidence type="ECO:0000256" key="8">
    <source>
        <dbReference type="PROSITE-ProRule" id="PRU01026"/>
    </source>
</evidence>
<dbReference type="CDD" id="cd02440">
    <property type="entry name" value="AdoMet_MTases"/>
    <property type="match status" value="1"/>
</dbReference>
<evidence type="ECO:0000256" key="4">
    <source>
        <dbReference type="ARBA" id="ARBA00022679"/>
    </source>
</evidence>
<dbReference type="SMART" id="SM00650">
    <property type="entry name" value="rADc"/>
    <property type="match status" value="1"/>
</dbReference>
<dbReference type="InterPro" id="IPR001737">
    <property type="entry name" value="KsgA/Erm"/>
</dbReference>
<dbReference type="Pfam" id="PF00398">
    <property type="entry name" value="RrnaAD"/>
    <property type="match status" value="1"/>
</dbReference>
<feature type="binding site" evidence="7 8">
    <location>
        <position position="136"/>
    </location>
    <ligand>
        <name>S-adenosyl-L-methionine</name>
        <dbReference type="ChEBI" id="CHEBI:59789"/>
    </ligand>
</feature>
<feature type="binding site" evidence="7 8">
    <location>
        <position position="74"/>
    </location>
    <ligand>
        <name>S-adenosyl-L-methionine</name>
        <dbReference type="ChEBI" id="CHEBI:59789"/>
    </ligand>
</feature>